<feature type="compositionally biased region" description="Basic and acidic residues" evidence="2">
    <location>
        <begin position="30"/>
        <end position="40"/>
    </location>
</feature>
<evidence type="ECO:0000313" key="5">
    <source>
        <dbReference type="Proteomes" id="UP000606490"/>
    </source>
</evidence>
<reference evidence="4 5" key="1">
    <citation type="submission" date="2021-01" db="EMBL/GenBank/DDBJ databases">
        <title>Belnapia mucosa sp. nov. and Belnapia arida sp. nov., isolated from the Tabernas Desert (Almeria, Spain).</title>
        <authorList>
            <person name="Molina-Menor E."/>
            <person name="Vidal-Verdu A."/>
            <person name="Calonge A."/>
            <person name="Satari L."/>
            <person name="Pereto Magraner J."/>
            <person name="Porcar Miralles M."/>
        </authorList>
    </citation>
    <scope>NUCLEOTIDE SEQUENCE [LARGE SCALE GENOMIC DNA]</scope>
    <source>
        <strain evidence="4 5">T6</strain>
    </source>
</reference>
<name>A0ABS1V2R8_9PROT</name>
<dbReference type="InterPro" id="IPR036629">
    <property type="entry name" value="YjbJ_sf"/>
</dbReference>
<proteinExistence type="inferred from homology"/>
<evidence type="ECO:0000259" key="3">
    <source>
        <dbReference type="Pfam" id="PF05532"/>
    </source>
</evidence>
<comment type="similarity">
    <text evidence="1">Belongs to the UPF0337 (CsbD) family.</text>
</comment>
<feature type="domain" description="CsbD-like" evidence="3">
    <location>
        <begin position="4"/>
        <end position="55"/>
    </location>
</feature>
<feature type="region of interest" description="Disordered" evidence="2">
    <location>
        <begin position="1"/>
        <end position="63"/>
    </location>
</feature>
<dbReference type="Proteomes" id="UP000606490">
    <property type="component" value="Unassembled WGS sequence"/>
</dbReference>
<dbReference type="Gene3D" id="1.10.1470.10">
    <property type="entry name" value="YjbJ"/>
    <property type="match status" value="1"/>
</dbReference>
<dbReference type="SUPFAM" id="SSF69047">
    <property type="entry name" value="Hypothetical protein YjbJ"/>
    <property type="match status" value="1"/>
</dbReference>
<sequence>MDKDRISGAANKAKGAVKDAVGSATGDTKTQAEGKMDKAKGSAQSAAGGVKDAARNATDKAKG</sequence>
<evidence type="ECO:0000256" key="2">
    <source>
        <dbReference type="SAM" id="MobiDB-lite"/>
    </source>
</evidence>
<protein>
    <submittedName>
        <fullName evidence="4">CsbD family protein</fullName>
    </submittedName>
</protein>
<keyword evidence="5" id="KW-1185">Reference proteome</keyword>
<dbReference type="RefSeq" id="WP_202824275.1">
    <property type="nucleotide sequence ID" value="NZ_JAEUXJ010000001.1"/>
</dbReference>
<evidence type="ECO:0000256" key="1">
    <source>
        <dbReference type="ARBA" id="ARBA00009129"/>
    </source>
</evidence>
<comment type="caution">
    <text evidence="4">The sequence shown here is derived from an EMBL/GenBank/DDBJ whole genome shotgun (WGS) entry which is preliminary data.</text>
</comment>
<dbReference type="InterPro" id="IPR050423">
    <property type="entry name" value="UPF0337_stress_rsp"/>
</dbReference>
<dbReference type="InterPro" id="IPR008462">
    <property type="entry name" value="CsbD"/>
</dbReference>
<gene>
    <name evidence="4" type="ORF">JMJ55_04550</name>
</gene>
<accession>A0ABS1V2R8</accession>
<feature type="compositionally biased region" description="Basic and acidic residues" evidence="2">
    <location>
        <begin position="52"/>
        <end position="63"/>
    </location>
</feature>
<dbReference type="PANTHER" id="PTHR34977:SF1">
    <property type="entry name" value="UPF0337 PROTEIN YJBJ"/>
    <property type="match status" value="1"/>
</dbReference>
<dbReference type="EMBL" id="JAEUXJ010000001">
    <property type="protein sequence ID" value="MBL6454583.1"/>
    <property type="molecule type" value="Genomic_DNA"/>
</dbReference>
<dbReference type="PANTHER" id="PTHR34977">
    <property type="entry name" value="UPF0337 PROTEIN YJBJ"/>
    <property type="match status" value="1"/>
</dbReference>
<organism evidence="4 5">
    <name type="scientific">Belnapia mucosa</name>
    <dbReference type="NCBI Taxonomy" id="2804532"/>
    <lineage>
        <taxon>Bacteria</taxon>
        <taxon>Pseudomonadati</taxon>
        <taxon>Pseudomonadota</taxon>
        <taxon>Alphaproteobacteria</taxon>
        <taxon>Acetobacterales</taxon>
        <taxon>Roseomonadaceae</taxon>
        <taxon>Belnapia</taxon>
    </lineage>
</organism>
<dbReference type="Pfam" id="PF05532">
    <property type="entry name" value="CsbD"/>
    <property type="match status" value="1"/>
</dbReference>
<evidence type="ECO:0000313" key="4">
    <source>
        <dbReference type="EMBL" id="MBL6454583.1"/>
    </source>
</evidence>